<dbReference type="AlphaFoldDB" id="A0A1B6VFK8"/>
<feature type="active site" evidence="6">
    <location>
        <position position="108"/>
    </location>
</feature>
<proteinExistence type="inferred from homology"/>
<dbReference type="PROSITE" id="PS51679">
    <property type="entry name" value="SAM_MT_C5"/>
    <property type="match status" value="1"/>
</dbReference>
<dbReference type="InterPro" id="IPR001525">
    <property type="entry name" value="C5_MeTfrase"/>
</dbReference>
<comment type="similarity">
    <text evidence="6 7">Belongs to the class I-like SAM-binding methyltransferase superfamily. C5-methyltransferase family.</text>
</comment>
<dbReference type="REBASE" id="158991">
    <property type="entry name" value="M.Gce9110ORF3370P"/>
</dbReference>
<dbReference type="Gene3D" id="3.40.50.150">
    <property type="entry name" value="Vaccinia Virus protein VP39"/>
    <property type="match status" value="1"/>
</dbReference>
<reference evidence="9 10" key="1">
    <citation type="submission" date="2016-03" db="EMBL/GenBank/DDBJ databases">
        <title>Draft genome sequence of Gluconobacter cerinus strain CECT 9110.</title>
        <authorList>
            <person name="Sainz F."/>
            <person name="Mas A."/>
            <person name="Torija M.J."/>
        </authorList>
    </citation>
    <scope>NUCLEOTIDE SEQUENCE [LARGE SCALE GENOMIC DNA]</scope>
    <source>
        <strain evidence="9 10">CECT 9110</strain>
    </source>
</reference>
<evidence type="ECO:0000256" key="3">
    <source>
        <dbReference type="ARBA" id="ARBA00022691"/>
    </source>
</evidence>
<dbReference type="EMBL" id="LUTU01000026">
    <property type="protein sequence ID" value="OAJ66003.1"/>
    <property type="molecule type" value="Genomic_DNA"/>
</dbReference>
<dbReference type="PANTHER" id="PTHR10629">
    <property type="entry name" value="CYTOSINE-SPECIFIC METHYLTRANSFERASE"/>
    <property type="match status" value="1"/>
</dbReference>
<dbReference type="InterPro" id="IPR029063">
    <property type="entry name" value="SAM-dependent_MTases_sf"/>
</dbReference>
<dbReference type="PROSITE" id="PS00094">
    <property type="entry name" value="C5_MTASE_1"/>
    <property type="match status" value="1"/>
</dbReference>
<evidence type="ECO:0000313" key="10">
    <source>
        <dbReference type="Proteomes" id="UP000077786"/>
    </source>
</evidence>
<dbReference type="GO" id="GO:0032259">
    <property type="term" value="P:methylation"/>
    <property type="evidence" value="ECO:0007669"/>
    <property type="project" value="UniProtKB-KW"/>
</dbReference>
<dbReference type="InterPro" id="IPR018117">
    <property type="entry name" value="C5_DNA_meth_AS"/>
</dbReference>
<dbReference type="EC" id="2.1.1.37" evidence="8"/>
<dbReference type="PRINTS" id="PR00105">
    <property type="entry name" value="C5METTRFRASE"/>
</dbReference>
<organism evidence="9 10">
    <name type="scientific">Gluconobacter cerinus</name>
    <dbReference type="NCBI Taxonomy" id="38307"/>
    <lineage>
        <taxon>Bacteria</taxon>
        <taxon>Pseudomonadati</taxon>
        <taxon>Pseudomonadota</taxon>
        <taxon>Alphaproteobacteria</taxon>
        <taxon>Acetobacterales</taxon>
        <taxon>Acetobacteraceae</taxon>
        <taxon>Gluconobacter</taxon>
    </lineage>
</organism>
<dbReference type="Gene3D" id="3.90.120.10">
    <property type="entry name" value="DNA Methylase, subunit A, domain 2"/>
    <property type="match status" value="1"/>
</dbReference>
<keyword evidence="3 6" id="KW-0949">S-adenosyl-L-methionine</keyword>
<evidence type="ECO:0000256" key="7">
    <source>
        <dbReference type="RuleBase" id="RU000416"/>
    </source>
</evidence>
<dbReference type="PATRIC" id="fig|38307.3.peg.3536"/>
<dbReference type="InterPro" id="IPR050390">
    <property type="entry name" value="C5-Methyltransferase"/>
</dbReference>
<accession>A0A1B6VFK8</accession>
<dbReference type="InterPro" id="IPR031303">
    <property type="entry name" value="C5_meth_CS"/>
</dbReference>
<evidence type="ECO:0000256" key="5">
    <source>
        <dbReference type="ARBA" id="ARBA00047422"/>
    </source>
</evidence>
<keyword evidence="2 6" id="KW-0808">Transferase</keyword>
<protein>
    <recommendedName>
        <fullName evidence="8">Cytosine-specific methyltransferase</fullName>
        <ecNumber evidence="8">2.1.1.37</ecNumber>
    </recommendedName>
</protein>
<sequence length="436" mass="48319">MKHALDIFEETGQTIQMAPTCIDLFSGCGGMSLGLHMAGFRGIMGIEAHPYAFESYRHNLIDNPSIGMDWPAWLPLGPNNVVDLATNYTSHLAAMTGTVDLLAGGPPCQGFSMNGRRDPDDPRSRMVEAYLDFVALVRPRFVLLENVRGFQSMPHAKGGTYAAATRERLSSLGYDSWADVLVASNWGVPQRRPRYICIAALRGSFSGINPLERLKTNRRKFLAKRGLGSGETSVADALSDLIADPHVSNDTTWEAPGYPGIKRINPKTLTSYQRLMRQHSIDQPSDRRLARHNEHVTDRMRNILESCERGRAISQADRLRLGIGKRSTTPLSPELPAPTVTTLPDDLIHYSDPRTMSVRELARIQSFPDWFSFKGPYTTGGARRKNDCPRYTQVGNAVPPLLAEAIGEVLFDLLTNQNFSNTTHVPKLARKFSAVS</sequence>
<comment type="caution">
    <text evidence="9">The sequence shown here is derived from an EMBL/GenBank/DDBJ whole genome shotgun (WGS) entry which is preliminary data.</text>
</comment>
<keyword evidence="1 6" id="KW-0489">Methyltransferase</keyword>
<evidence type="ECO:0000256" key="1">
    <source>
        <dbReference type="ARBA" id="ARBA00022603"/>
    </source>
</evidence>
<gene>
    <name evidence="9" type="ORF">A0123_03370</name>
</gene>
<dbReference type="GO" id="GO:0009307">
    <property type="term" value="P:DNA restriction-modification system"/>
    <property type="evidence" value="ECO:0007669"/>
    <property type="project" value="UniProtKB-KW"/>
</dbReference>
<dbReference type="RefSeq" id="WP_232309451.1">
    <property type="nucleotide sequence ID" value="NZ_LUTU01000026.1"/>
</dbReference>
<dbReference type="Pfam" id="PF00145">
    <property type="entry name" value="DNA_methylase"/>
    <property type="match status" value="1"/>
</dbReference>
<evidence type="ECO:0000256" key="8">
    <source>
        <dbReference type="RuleBase" id="RU000417"/>
    </source>
</evidence>
<dbReference type="Proteomes" id="UP000077786">
    <property type="component" value="Unassembled WGS sequence"/>
</dbReference>
<dbReference type="PANTHER" id="PTHR10629:SF52">
    <property type="entry name" value="DNA (CYTOSINE-5)-METHYLTRANSFERASE 1"/>
    <property type="match status" value="1"/>
</dbReference>
<dbReference type="GO" id="GO:0003886">
    <property type="term" value="F:DNA (cytosine-5-)-methyltransferase activity"/>
    <property type="evidence" value="ECO:0007669"/>
    <property type="project" value="UniProtKB-EC"/>
</dbReference>
<dbReference type="SUPFAM" id="SSF53335">
    <property type="entry name" value="S-adenosyl-L-methionine-dependent methyltransferases"/>
    <property type="match status" value="1"/>
</dbReference>
<dbReference type="NCBIfam" id="TIGR00675">
    <property type="entry name" value="dcm"/>
    <property type="match status" value="1"/>
</dbReference>
<comment type="catalytic activity">
    <reaction evidence="5 8">
        <text>a 2'-deoxycytidine in DNA + S-adenosyl-L-methionine = a 5-methyl-2'-deoxycytidine in DNA + S-adenosyl-L-homocysteine + H(+)</text>
        <dbReference type="Rhea" id="RHEA:13681"/>
        <dbReference type="Rhea" id="RHEA-COMP:11369"/>
        <dbReference type="Rhea" id="RHEA-COMP:11370"/>
        <dbReference type="ChEBI" id="CHEBI:15378"/>
        <dbReference type="ChEBI" id="CHEBI:57856"/>
        <dbReference type="ChEBI" id="CHEBI:59789"/>
        <dbReference type="ChEBI" id="CHEBI:85452"/>
        <dbReference type="ChEBI" id="CHEBI:85454"/>
        <dbReference type="EC" id="2.1.1.37"/>
    </reaction>
</comment>
<evidence type="ECO:0000256" key="2">
    <source>
        <dbReference type="ARBA" id="ARBA00022679"/>
    </source>
</evidence>
<dbReference type="PROSITE" id="PS00095">
    <property type="entry name" value="C5_MTASE_2"/>
    <property type="match status" value="1"/>
</dbReference>
<evidence type="ECO:0000313" key="9">
    <source>
        <dbReference type="EMBL" id="OAJ66003.1"/>
    </source>
</evidence>
<keyword evidence="4" id="KW-0680">Restriction system</keyword>
<evidence type="ECO:0000256" key="6">
    <source>
        <dbReference type="PROSITE-ProRule" id="PRU01016"/>
    </source>
</evidence>
<name>A0A1B6VFK8_9PROT</name>
<evidence type="ECO:0000256" key="4">
    <source>
        <dbReference type="ARBA" id="ARBA00022747"/>
    </source>
</evidence>